<reference evidence="1 2" key="1">
    <citation type="submission" date="2020-09" db="EMBL/GenBank/DDBJ databases">
        <title>Complete genomes of bradyrhizobia occurring on native shrubby legumes in Australia.</title>
        <authorList>
            <person name="Lafay B."/>
        </authorList>
    </citation>
    <scope>NUCLEOTIDE SEQUENCE [LARGE SCALE GENOMIC DNA]</scope>
    <source>
        <strain evidence="1 2">BDV5040</strain>
    </source>
</reference>
<accession>A0A7S9H1A3</accession>
<name>A0A7S9H1A3_9BRAD</name>
<evidence type="ECO:0000313" key="1">
    <source>
        <dbReference type="EMBL" id="QPF92560.1"/>
    </source>
</evidence>
<dbReference type="EMBL" id="CP061379">
    <property type="protein sequence ID" value="QPF92560.1"/>
    <property type="molecule type" value="Genomic_DNA"/>
</dbReference>
<evidence type="ECO:0000313" key="2">
    <source>
        <dbReference type="Proteomes" id="UP000594621"/>
    </source>
</evidence>
<proteinExistence type="predicted"/>
<dbReference type="AlphaFoldDB" id="A0A7S9H1A3"/>
<gene>
    <name evidence="1" type="ORF">IC761_04505</name>
</gene>
<sequence>MGISTDDRAFELTAMKTLSATDVQVQPQSRKASLVRTKKGSCDQPQTIGFPALRTEPKRVKFDPPLSAKWASIDGIWSDNCVVVAVWDSGARLRVRSTDELDEFFLLFTSAVNPVFRRCKRVWRSGEEIEVEYQRKKPSFVLDAQSYDLERDDEPAKSLSR</sequence>
<dbReference type="KEGG" id="bcou:IC761_04505"/>
<protein>
    <submittedName>
        <fullName evidence="1">Uncharacterized protein</fullName>
    </submittedName>
</protein>
<dbReference type="Proteomes" id="UP000594621">
    <property type="component" value="Chromosome"/>
</dbReference>
<dbReference type="RefSeq" id="WP_195802096.1">
    <property type="nucleotide sequence ID" value="NZ_CP061379.1"/>
</dbReference>
<organism evidence="1 2">
    <name type="scientific">Bradyrhizobium commune</name>
    <dbReference type="NCBI Taxonomy" id="83627"/>
    <lineage>
        <taxon>Bacteria</taxon>
        <taxon>Pseudomonadati</taxon>
        <taxon>Pseudomonadota</taxon>
        <taxon>Alphaproteobacteria</taxon>
        <taxon>Hyphomicrobiales</taxon>
        <taxon>Nitrobacteraceae</taxon>
        <taxon>Bradyrhizobium</taxon>
    </lineage>
</organism>
<keyword evidence="2" id="KW-1185">Reference proteome</keyword>